<evidence type="ECO:0000259" key="1">
    <source>
        <dbReference type="Pfam" id="PF13524"/>
    </source>
</evidence>
<dbReference type="Proteomes" id="UP000318017">
    <property type="component" value="Chromosome"/>
</dbReference>
<dbReference type="Gene3D" id="3.40.50.2000">
    <property type="entry name" value="Glycogen Phosphorylase B"/>
    <property type="match status" value="1"/>
</dbReference>
<dbReference type="KEGG" id="ahel:Q31a_51930"/>
<dbReference type="SUPFAM" id="SSF53756">
    <property type="entry name" value="UDP-Glycosyltransferase/glycogen phosphorylase"/>
    <property type="match status" value="1"/>
</dbReference>
<dbReference type="EMBL" id="CP036298">
    <property type="protein sequence ID" value="QDV26814.1"/>
    <property type="molecule type" value="Genomic_DNA"/>
</dbReference>
<dbReference type="RefSeq" id="WP_145083252.1">
    <property type="nucleotide sequence ID" value="NZ_CP036298.1"/>
</dbReference>
<protein>
    <recommendedName>
        <fullName evidence="1">Spore protein YkvP/CgeB glycosyl transferase-like domain-containing protein</fullName>
    </recommendedName>
</protein>
<name>A0A518GDY2_9BACT</name>
<reference evidence="2 3" key="1">
    <citation type="submission" date="2019-02" db="EMBL/GenBank/DDBJ databases">
        <title>Deep-cultivation of Planctomycetes and their phenomic and genomic characterization uncovers novel biology.</title>
        <authorList>
            <person name="Wiegand S."/>
            <person name="Jogler M."/>
            <person name="Boedeker C."/>
            <person name="Pinto D."/>
            <person name="Vollmers J."/>
            <person name="Rivas-Marin E."/>
            <person name="Kohn T."/>
            <person name="Peeters S.H."/>
            <person name="Heuer A."/>
            <person name="Rast P."/>
            <person name="Oberbeckmann S."/>
            <person name="Bunk B."/>
            <person name="Jeske O."/>
            <person name="Meyerdierks A."/>
            <person name="Storesund J.E."/>
            <person name="Kallscheuer N."/>
            <person name="Luecker S."/>
            <person name="Lage O.M."/>
            <person name="Pohl T."/>
            <person name="Merkel B.J."/>
            <person name="Hornburger P."/>
            <person name="Mueller R.-W."/>
            <person name="Bruemmer F."/>
            <person name="Labrenz M."/>
            <person name="Spormann A.M."/>
            <person name="Op den Camp H."/>
            <person name="Overmann J."/>
            <person name="Amann R."/>
            <person name="Jetten M.S.M."/>
            <person name="Mascher T."/>
            <person name="Medema M.H."/>
            <person name="Devos D.P."/>
            <person name="Kaster A.-K."/>
            <person name="Ovreas L."/>
            <person name="Rohde M."/>
            <person name="Galperin M.Y."/>
            <person name="Jogler C."/>
        </authorList>
    </citation>
    <scope>NUCLEOTIDE SEQUENCE [LARGE SCALE GENOMIC DNA]</scope>
    <source>
        <strain evidence="2 3">Q31a</strain>
    </source>
</reference>
<evidence type="ECO:0000313" key="3">
    <source>
        <dbReference type="Proteomes" id="UP000318017"/>
    </source>
</evidence>
<sequence>MIECKLFQGKPLAEKLRSLEELRKHTDKIIWIDNRDSAGNTEFEVLPLVDAYWKGQLYSDLEVYNRELICNRLHSDFFVRHYGIDDLQFTPGVPLPASPEERHKIELGWNVGFGNYLNLGSVEEMLKLYILKTAPLPRFIDACSPRDIDVHCRFRGGGEPVYQRHRADMRQRISDMPIESTSETPVPRKQFVQEMRRAKIVVSPFGWGEICYRDFEAVLNGACLVKPSVSHLSTWPNIFHEHESYVPVRWDLADLSDTIRELLDDSDRRLQIAQSAQATLQEVYSERGLANFTNLQSDRLTALIHKTTTDRSILPR</sequence>
<dbReference type="OrthoDB" id="7052726at2"/>
<keyword evidence="3" id="KW-1185">Reference proteome</keyword>
<proteinExistence type="predicted"/>
<gene>
    <name evidence="2" type="ORF">Q31a_51930</name>
</gene>
<feature type="domain" description="Spore protein YkvP/CgeB glycosyl transferase-like" evidence="1">
    <location>
        <begin position="165"/>
        <end position="283"/>
    </location>
</feature>
<evidence type="ECO:0000313" key="2">
    <source>
        <dbReference type="EMBL" id="QDV26814.1"/>
    </source>
</evidence>
<dbReference type="AlphaFoldDB" id="A0A518GDY2"/>
<dbReference type="InterPro" id="IPR055259">
    <property type="entry name" value="YkvP/CgeB_Glyco_trans-like"/>
</dbReference>
<accession>A0A518GDY2</accession>
<dbReference type="Pfam" id="PF13524">
    <property type="entry name" value="Glyco_trans_1_2"/>
    <property type="match status" value="1"/>
</dbReference>
<organism evidence="2 3">
    <name type="scientific">Aureliella helgolandensis</name>
    <dbReference type="NCBI Taxonomy" id="2527968"/>
    <lineage>
        <taxon>Bacteria</taxon>
        <taxon>Pseudomonadati</taxon>
        <taxon>Planctomycetota</taxon>
        <taxon>Planctomycetia</taxon>
        <taxon>Pirellulales</taxon>
        <taxon>Pirellulaceae</taxon>
        <taxon>Aureliella</taxon>
    </lineage>
</organism>